<accession>A0A2W7MF32</accession>
<evidence type="ECO:0000259" key="1">
    <source>
        <dbReference type="PROSITE" id="PS51832"/>
    </source>
</evidence>
<organism evidence="2 3">
    <name type="scientific">Psychrobacillus insolitus</name>
    <dbReference type="NCBI Taxonomy" id="1461"/>
    <lineage>
        <taxon>Bacteria</taxon>
        <taxon>Bacillati</taxon>
        <taxon>Bacillota</taxon>
        <taxon>Bacilli</taxon>
        <taxon>Bacillales</taxon>
        <taxon>Bacillaceae</taxon>
        <taxon>Psychrobacillus</taxon>
    </lineage>
</organism>
<evidence type="ECO:0000313" key="3">
    <source>
        <dbReference type="Proteomes" id="UP000248646"/>
    </source>
</evidence>
<dbReference type="InterPro" id="IPR037522">
    <property type="entry name" value="HD_GYP_dom"/>
</dbReference>
<dbReference type="OrthoDB" id="9759601at2"/>
<dbReference type="SUPFAM" id="SSF109604">
    <property type="entry name" value="HD-domain/PDEase-like"/>
    <property type="match status" value="1"/>
</dbReference>
<dbReference type="Gene3D" id="1.10.3210.10">
    <property type="entry name" value="Hypothetical protein af1432"/>
    <property type="match status" value="1"/>
</dbReference>
<dbReference type="PANTHER" id="PTHR43155:SF2">
    <property type="entry name" value="CYCLIC DI-GMP PHOSPHODIESTERASE PA4108"/>
    <property type="match status" value="1"/>
</dbReference>
<keyword evidence="3" id="KW-1185">Reference proteome</keyword>
<protein>
    <submittedName>
        <fullName evidence="2">HD-GYP domain-containing protein (C-di-GMP phosphodiesterase class II)</fullName>
    </submittedName>
</protein>
<dbReference type="Proteomes" id="UP000248646">
    <property type="component" value="Unassembled WGS sequence"/>
</dbReference>
<dbReference type="EMBL" id="QKZI01000006">
    <property type="protein sequence ID" value="PZX03752.1"/>
    <property type="molecule type" value="Genomic_DNA"/>
</dbReference>
<evidence type="ECO:0000313" key="2">
    <source>
        <dbReference type="EMBL" id="PZX03752.1"/>
    </source>
</evidence>
<dbReference type="SMART" id="SM00471">
    <property type="entry name" value="HDc"/>
    <property type="match status" value="1"/>
</dbReference>
<sequence length="359" mass="40410">MGYILENLEELKLGSVIAEDILVNTKTPIIRKGTKVTREHIQVLKAFNILKVSIAFENTKTNNEKTDLSKKEVIQGTETNFINLYIDAVNNYQKEFSSWEAGMNVDVAKLRMIIMPLVERVSKEKQVILKLNGYSAIEKYVSHHSIAVGIISGMLAQKLGYPIGQVIQSATAGLMADSGMAKVNTKIRNKKSLLTEDEYSEIKKHTIHSFQMIKDSSLLKPEMKLAIFQHHERLDGSGYPKGEKMGKISIFSQIIAVADVFHAMTSERIYRAKGSIFKVLEMIKEEEFGKYNIEVVNALISLVGVLPISTRVLLSNGEVGEVVFLHRDSPMRPMIRILESNQIIDLSANRSFNIERIVQ</sequence>
<dbReference type="CDD" id="cd00077">
    <property type="entry name" value="HDc"/>
    <property type="match status" value="1"/>
</dbReference>
<name>A0A2W7MF32_9BACI</name>
<dbReference type="InterPro" id="IPR003607">
    <property type="entry name" value="HD/PDEase_dom"/>
</dbReference>
<proteinExistence type="predicted"/>
<dbReference type="AlphaFoldDB" id="A0A2W7MF32"/>
<gene>
    <name evidence="2" type="ORF">C7437_106178</name>
</gene>
<dbReference type="PANTHER" id="PTHR43155">
    <property type="entry name" value="CYCLIC DI-GMP PHOSPHODIESTERASE PA4108-RELATED"/>
    <property type="match status" value="1"/>
</dbReference>
<feature type="domain" description="HD-GYP" evidence="1">
    <location>
        <begin position="119"/>
        <end position="315"/>
    </location>
</feature>
<comment type="caution">
    <text evidence="2">The sequence shown here is derived from an EMBL/GenBank/DDBJ whole genome shotgun (WGS) entry which is preliminary data.</text>
</comment>
<dbReference type="Pfam" id="PF13487">
    <property type="entry name" value="HD_5"/>
    <property type="match status" value="1"/>
</dbReference>
<reference evidence="2 3" key="1">
    <citation type="submission" date="2018-06" db="EMBL/GenBank/DDBJ databases">
        <title>Genomic Encyclopedia of Type Strains, Phase IV (KMG-IV): sequencing the most valuable type-strain genomes for metagenomic binning, comparative biology and taxonomic classification.</title>
        <authorList>
            <person name="Goeker M."/>
        </authorList>
    </citation>
    <scope>NUCLEOTIDE SEQUENCE [LARGE SCALE GENOMIC DNA]</scope>
    <source>
        <strain evidence="2 3">DSM 5</strain>
    </source>
</reference>
<dbReference type="PROSITE" id="PS51832">
    <property type="entry name" value="HD_GYP"/>
    <property type="match status" value="1"/>
</dbReference>
<dbReference type="RefSeq" id="WP_111440205.1">
    <property type="nucleotide sequence ID" value="NZ_QKZI01000006.1"/>
</dbReference>